<gene>
    <name evidence="1" type="ORF">QR680_016544</name>
</gene>
<protein>
    <submittedName>
        <fullName evidence="1">Uncharacterized protein</fullName>
    </submittedName>
</protein>
<comment type="caution">
    <text evidence="1">The sequence shown here is derived from an EMBL/GenBank/DDBJ whole genome shotgun (WGS) entry which is preliminary data.</text>
</comment>
<organism evidence="1 2">
    <name type="scientific">Steinernema hermaphroditum</name>
    <dbReference type="NCBI Taxonomy" id="289476"/>
    <lineage>
        <taxon>Eukaryota</taxon>
        <taxon>Metazoa</taxon>
        <taxon>Ecdysozoa</taxon>
        <taxon>Nematoda</taxon>
        <taxon>Chromadorea</taxon>
        <taxon>Rhabditida</taxon>
        <taxon>Tylenchina</taxon>
        <taxon>Panagrolaimomorpha</taxon>
        <taxon>Strongyloidoidea</taxon>
        <taxon>Steinernematidae</taxon>
        <taxon>Steinernema</taxon>
    </lineage>
</organism>
<keyword evidence="2" id="KW-1185">Reference proteome</keyword>
<dbReference type="EMBL" id="JAUCMV010000004">
    <property type="protein sequence ID" value="KAK0402806.1"/>
    <property type="molecule type" value="Genomic_DNA"/>
</dbReference>
<reference evidence="1" key="1">
    <citation type="submission" date="2023-06" db="EMBL/GenBank/DDBJ databases">
        <title>Genomic analysis of the entomopathogenic nematode Steinernema hermaphroditum.</title>
        <authorList>
            <person name="Schwarz E.M."/>
            <person name="Heppert J.K."/>
            <person name="Baniya A."/>
            <person name="Schwartz H.T."/>
            <person name="Tan C.-H."/>
            <person name="Antoshechkin I."/>
            <person name="Sternberg P.W."/>
            <person name="Goodrich-Blair H."/>
            <person name="Dillman A.R."/>
        </authorList>
    </citation>
    <scope>NUCLEOTIDE SEQUENCE</scope>
    <source>
        <strain evidence="1">PS9179</strain>
        <tissue evidence="1">Whole animal</tissue>
    </source>
</reference>
<dbReference type="Proteomes" id="UP001175271">
    <property type="component" value="Unassembled WGS sequence"/>
</dbReference>
<proteinExistence type="predicted"/>
<evidence type="ECO:0000313" key="2">
    <source>
        <dbReference type="Proteomes" id="UP001175271"/>
    </source>
</evidence>
<evidence type="ECO:0000313" key="1">
    <source>
        <dbReference type="EMBL" id="KAK0402806.1"/>
    </source>
</evidence>
<accession>A0AA39HCN5</accession>
<sequence length="238" mass="26251">MAHPFKRILITFGAALGLSAIGASLLLWFREQERKKISETLSEVSSLVNSKSSTTVISDSDTVAVSPRGFVPRDVAPAPCVVKPFDCGGKSAAECMQQKKAKKVEGSSGNAKDLFAVYKERRSIPTNILSCDCRIDKITEEQPTDESSTFESDTDFNADLQLPQIHPIAYETYSPINLTKLAPEDEKKGLSPKSLRGRKKLVTPNILTPFHPTLNAIAYGHKHAQLIQELLDNYLYLE</sequence>
<name>A0AA39HCN5_9BILA</name>
<dbReference type="AlphaFoldDB" id="A0AA39HCN5"/>